<dbReference type="Proteomes" id="UP000027986">
    <property type="component" value="Chromosome"/>
</dbReference>
<keyword evidence="2" id="KW-0032">Aminotransferase</keyword>
<dbReference type="GeneID" id="41841007"/>
<dbReference type="eggNOG" id="COG1718">
    <property type="taxonomic scope" value="Bacteria"/>
</dbReference>
<proteinExistence type="predicted"/>
<keyword evidence="3" id="KW-1185">Reference proteome</keyword>
<evidence type="ECO:0000313" key="3">
    <source>
        <dbReference type="Proteomes" id="UP000027986"/>
    </source>
</evidence>
<evidence type="ECO:0000259" key="1">
    <source>
        <dbReference type="Pfam" id="PF20613"/>
    </source>
</evidence>
<dbReference type="EMBL" id="CP008889">
    <property type="protein sequence ID" value="AIF40819.1"/>
    <property type="molecule type" value="Genomic_DNA"/>
</dbReference>
<keyword evidence="2" id="KW-0808">Transferase</keyword>
<reference evidence="2 3" key="1">
    <citation type="submission" date="2014-07" db="EMBL/GenBank/DDBJ databases">
        <title>Genome Sequencing of Dermacoccus nishinomiyaensis.</title>
        <authorList>
            <person name="Hong K.W."/>
            <person name="Chan K.G."/>
        </authorList>
    </citation>
    <scope>NUCLEOTIDE SEQUENCE [LARGE SCALE GENOMIC DNA]</scope>
    <source>
        <strain evidence="2 3">M25</strain>
    </source>
</reference>
<dbReference type="AlphaFoldDB" id="A0A075JG02"/>
<dbReference type="RefSeq" id="WP_038568210.1">
    <property type="nucleotide sequence ID" value="NZ_CP008889.1"/>
</dbReference>
<dbReference type="KEGG" id="dni:HX89_07560"/>
<evidence type="ECO:0000313" key="2">
    <source>
        <dbReference type="EMBL" id="AIF40819.1"/>
    </source>
</evidence>
<organism evidence="2 3">
    <name type="scientific">Dermacoccus nishinomiyaensis</name>
    <dbReference type="NCBI Taxonomy" id="1274"/>
    <lineage>
        <taxon>Bacteria</taxon>
        <taxon>Bacillati</taxon>
        <taxon>Actinomycetota</taxon>
        <taxon>Actinomycetes</taxon>
        <taxon>Micrococcales</taxon>
        <taxon>Dermacoccaceae</taxon>
        <taxon>Dermacoccus</taxon>
    </lineage>
</organism>
<dbReference type="OrthoDB" id="9786330at2"/>
<dbReference type="GO" id="GO:0008483">
    <property type="term" value="F:transaminase activity"/>
    <property type="evidence" value="ECO:0007669"/>
    <property type="project" value="UniProtKB-KW"/>
</dbReference>
<dbReference type="Pfam" id="PF20613">
    <property type="entry name" value="HipA_2"/>
    <property type="match status" value="1"/>
</dbReference>
<name>A0A075JG02_9MICO</name>
<dbReference type="HOGENOM" id="CLU_075702_0_0_11"/>
<dbReference type="InterPro" id="IPR046748">
    <property type="entry name" value="HipA_2"/>
</dbReference>
<protein>
    <submittedName>
        <fullName evidence="2">Aminotransferase class I and II</fullName>
    </submittedName>
</protein>
<accession>A0A075JG02</accession>
<gene>
    <name evidence="2" type="ORF">HX89_07560</name>
</gene>
<sequence>MLQQIEATRFVVPLREGGSLPGVVEGSDLGTWVVKFRGAGQGLKVLVAEVVVGELARALGLRVPELELVELPEAIAKYEADEEVQDLLTASVGLNLGVDLLPGAFAYDGSIPPPADEAATILWLDAFTANIDRTPHNPNLVRWHGQTWCIDHGAALYFHYSWPSKGSHPERFAAQRFDLGSHIMAGVIDLSPAAAAAAHERLAALVTPGLLREILTLVPDEWLETSESMPHADDVRAAYVENLLARLAAPQAWSPAFAGEMR</sequence>
<feature type="domain" description="HipA-like kinase" evidence="1">
    <location>
        <begin position="15"/>
        <end position="254"/>
    </location>
</feature>